<organism evidence="2 3">
    <name type="scientific">Desulfotignum balticum</name>
    <dbReference type="NCBI Taxonomy" id="115781"/>
    <lineage>
        <taxon>Bacteria</taxon>
        <taxon>Pseudomonadati</taxon>
        <taxon>Thermodesulfobacteriota</taxon>
        <taxon>Desulfobacteria</taxon>
        <taxon>Desulfobacterales</taxon>
        <taxon>Desulfobacteraceae</taxon>
        <taxon>Desulfotignum</taxon>
    </lineage>
</organism>
<evidence type="ECO:0000313" key="3">
    <source>
        <dbReference type="Proteomes" id="UP000706172"/>
    </source>
</evidence>
<reference evidence="2" key="1">
    <citation type="submission" date="2020-07" db="EMBL/GenBank/DDBJ databases">
        <title>Severe corrosion of carbon steel in oil field produced water can be linked to methanogenic archaea containing a special type of NiFe hydrogenase.</title>
        <authorList>
            <person name="Lahme S."/>
            <person name="Mand J."/>
            <person name="Longwell J."/>
            <person name="Smith R."/>
            <person name="Enning D."/>
        </authorList>
    </citation>
    <scope>NUCLEOTIDE SEQUENCE</scope>
    <source>
        <strain evidence="2">MIC098Bin6</strain>
    </source>
</reference>
<evidence type="ECO:0000256" key="1">
    <source>
        <dbReference type="PROSITE-ProRule" id="PRU00182"/>
    </source>
</evidence>
<name>A0A931CW40_9BACT</name>
<sequence>MTDDSKIRRMVEITMEPVELHKILKFENLAASGGEAKFRIQDGQVRVNGETETRKRRKIRHGDVIETPEAVLTIVKSEP</sequence>
<comment type="caution">
    <text evidence="2">The sequence shown here is derived from an EMBL/GenBank/DDBJ whole genome shotgun (WGS) entry which is preliminary data.</text>
</comment>
<dbReference type="Pfam" id="PF13275">
    <property type="entry name" value="S4_2"/>
    <property type="match status" value="1"/>
</dbReference>
<dbReference type="Proteomes" id="UP000706172">
    <property type="component" value="Unassembled WGS sequence"/>
</dbReference>
<dbReference type="InterPro" id="IPR036986">
    <property type="entry name" value="S4_RNA-bd_sf"/>
</dbReference>
<dbReference type="SUPFAM" id="SSF55174">
    <property type="entry name" value="Alpha-L RNA-binding motif"/>
    <property type="match status" value="1"/>
</dbReference>
<proteinExistence type="predicted"/>
<accession>A0A931CW40</accession>
<protein>
    <submittedName>
        <fullName evidence="2">RNA-binding S4 domain-containing protein</fullName>
    </submittedName>
</protein>
<dbReference type="PROSITE" id="PS50889">
    <property type="entry name" value="S4"/>
    <property type="match status" value="1"/>
</dbReference>
<dbReference type="AlphaFoldDB" id="A0A931CW40"/>
<dbReference type="CDD" id="cd00165">
    <property type="entry name" value="S4"/>
    <property type="match status" value="1"/>
</dbReference>
<evidence type="ECO:0000313" key="2">
    <source>
        <dbReference type="EMBL" id="MBG0779801.1"/>
    </source>
</evidence>
<gene>
    <name evidence="2" type="ORF">H0S81_07730</name>
</gene>
<keyword evidence="1" id="KW-0694">RNA-binding</keyword>
<dbReference type="Gene3D" id="3.10.290.10">
    <property type="entry name" value="RNA-binding S4 domain"/>
    <property type="match status" value="1"/>
</dbReference>
<dbReference type="GO" id="GO:0003723">
    <property type="term" value="F:RNA binding"/>
    <property type="evidence" value="ECO:0007669"/>
    <property type="project" value="UniProtKB-KW"/>
</dbReference>
<dbReference type="EMBL" id="JACCQK010000450">
    <property type="protein sequence ID" value="MBG0779801.1"/>
    <property type="molecule type" value="Genomic_DNA"/>
</dbReference>